<keyword evidence="2" id="KW-1185">Reference proteome</keyword>
<evidence type="ECO:0000313" key="1">
    <source>
        <dbReference type="EMBL" id="KFN92150.1"/>
    </source>
</evidence>
<gene>
    <name evidence="1" type="ORF">TMU3MR103_0611</name>
</gene>
<sequence length="118" mass="14211">MSKNITEQWKAQDRLQDERGRMEYKAKLYRELTTLNETFLNTLKEEDEIERILSENAEADKEHIYLFVTAGKTEFSDRNFTKEDNKKILQIMLRACDERKDKINKQIAKTKEELKDYE</sequence>
<organism evidence="1 2">
    <name type="scientific">Tetragenococcus muriaticus 3MR10-3</name>
    <dbReference type="NCBI Taxonomy" id="1302648"/>
    <lineage>
        <taxon>Bacteria</taxon>
        <taxon>Bacillati</taxon>
        <taxon>Bacillota</taxon>
        <taxon>Bacilli</taxon>
        <taxon>Lactobacillales</taxon>
        <taxon>Enterococcaceae</taxon>
        <taxon>Tetragenococcus</taxon>
    </lineage>
</organism>
<accession>A0A091C643</accession>
<proteinExistence type="predicted"/>
<dbReference type="Proteomes" id="UP000029381">
    <property type="component" value="Unassembled WGS sequence"/>
</dbReference>
<dbReference type="RefSeq" id="WP_038022466.1">
    <property type="nucleotide sequence ID" value="NZ_JPVT01000058.1"/>
</dbReference>
<comment type="caution">
    <text evidence="1">The sequence shown here is derived from an EMBL/GenBank/DDBJ whole genome shotgun (WGS) entry which is preliminary data.</text>
</comment>
<name>A0A091C643_9ENTE</name>
<protein>
    <submittedName>
        <fullName evidence="1">Uncharacterized protein</fullName>
    </submittedName>
</protein>
<dbReference type="PATRIC" id="fig|1302648.3.peg.593"/>
<reference evidence="1 2" key="1">
    <citation type="submission" date="2014-08" db="EMBL/GenBank/DDBJ databases">
        <title>Genome sequence of Tetragenococcus muriaticus.</title>
        <authorList>
            <person name="Chuea-nongthon C."/>
            <person name="Rodtong S."/>
            <person name="Yongsawatdigul J."/>
            <person name="Steele J.L."/>
            <person name="Liu X.-y."/>
            <person name="Speers J."/>
            <person name="Glasner J.D."/>
            <person name="Neeno-Eckwall E.C."/>
        </authorList>
    </citation>
    <scope>NUCLEOTIDE SEQUENCE [LARGE SCALE GENOMIC DNA]</scope>
    <source>
        <strain evidence="1 2">3MR10-3</strain>
    </source>
</reference>
<dbReference type="EMBL" id="JPVT01000058">
    <property type="protein sequence ID" value="KFN92150.1"/>
    <property type="molecule type" value="Genomic_DNA"/>
</dbReference>
<dbReference type="AlphaFoldDB" id="A0A091C643"/>
<evidence type="ECO:0000313" key="2">
    <source>
        <dbReference type="Proteomes" id="UP000029381"/>
    </source>
</evidence>